<name>A0AC35U812_9BILA</name>
<dbReference type="WBParaSite" id="RSKR_0000881150.1">
    <property type="protein sequence ID" value="RSKR_0000881150.1"/>
    <property type="gene ID" value="RSKR_0000881150"/>
</dbReference>
<dbReference type="Proteomes" id="UP000095286">
    <property type="component" value="Unplaced"/>
</dbReference>
<accession>A0AC35U812</accession>
<proteinExistence type="predicted"/>
<evidence type="ECO:0000313" key="2">
    <source>
        <dbReference type="WBParaSite" id="RSKR_0000881150.1"/>
    </source>
</evidence>
<organism evidence="1 2">
    <name type="scientific">Rhabditophanes sp. KR3021</name>
    <dbReference type="NCBI Taxonomy" id="114890"/>
    <lineage>
        <taxon>Eukaryota</taxon>
        <taxon>Metazoa</taxon>
        <taxon>Ecdysozoa</taxon>
        <taxon>Nematoda</taxon>
        <taxon>Chromadorea</taxon>
        <taxon>Rhabditida</taxon>
        <taxon>Tylenchina</taxon>
        <taxon>Panagrolaimomorpha</taxon>
        <taxon>Strongyloidoidea</taxon>
        <taxon>Alloionematidae</taxon>
        <taxon>Rhabditophanes</taxon>
    </lineage>
</organism>
<evidence type="ECO:0000313" key="1">
    <source>
        <dbReference type="Proteomes" id="UP000095286"/>
    </source>
</evidence>
<reference evidence="2" key="1">
    <citation type="submission" date="2016-11" db="UniProtKB">
        <authorList>
            <consortium name="WormBaseParasite"/>
        </authorList>
    </citation>
    <scope>IDENTIFICATION</scope>
    <source>
        <strain evidence="2">KR3021</strain>
    </source>
</reference>
<sequence>MDRTNISPQRAALAQPHILEACTHIVPTMMELSHTNITYFNAINSLKSDKVSKSFIEENVIEIKCTDNKCKGYLFGIGFQSKEHFRVLANGFDNSYYNYMSCLQIIIDYKDDCYEHLASADSVNKKSA</sequence>
<protein>
    <submittedName>
        <fullName evidence="2">Retrovirus-related Pol polyprotein from transposon TNT 1-94</fullName>
    </submittedName>
</protein>